<keyword evidence="8" id="KW-0732">Signal</keyword>
<evidence type="ECO:0000313" key="10">
    <source>
        <dbReference type="EMBL" id="GIG88733.1"/>
    </source>
</evidence>
<accession>A0ABQ4E219</accession>
<feature type="domain" description="P/Homo B" evidence="9">
    <location>
        <begin position="505"/>
        <end position="631"/>
    </location>
</feature>
<evidence type="ECO:0000259" key="9">
    <source>
        <dbReference type="PROSITE" id="PS51829"/>
    </source>
</evidence>
<dbReference type="PRINTS" id="PR00723">
    <property type="entry name" value="SUBTILISIN"/>
</dbReference>
<reference evidence="10 11" key="1">
    <citation type="submission" date="2021-01" db="EMBL/GenBank/DDBJ databases">
        <title>Whole genome shotgun sequence of Plantactinospora endophytica NBRC 110450.</title>
        <authorList>
            <person name="Komaki H."/>
            <person name="Tamura T."/>
        </authorList>
    </citation>
    <scope>NUCLEOTIDE SEQUENCE [LARGE SCALE GENOMIC DNA]</scope>
    <source>
        <strain evidence="10 11">NBRC 110450</strain>
    </source>
</reference>
<dbReference type="InterPro" id="IPR010259">
    <property type="entry name" value="S8pro/Inhibitor_I9"/>
</dbReference>
<evidence type="ECO:0000256" key="7">
    <source>
        <dbReference type="SAM" id="MobiDB-lite"/>
    </source>
</evidence>
<dbReference type="PROSITE" id="PS00137">
    <property type="entry name" value="SUBTILASE_HIS"/>
    <property type="match status" value="1"/>
</dbReference>
<dbReference type="CDD" id="cd04077">
    <property type="entry name" value="Peptidases_S8_PCSK9_ProteinaseK_like"/>
    <property type="match status" value="1"/>
</dbReference>
<evidence type="ECO:0000256" key="1">
    <source>
        <dbReference type="ARBA" id="ARBA00011073"/>
    </source>
</evidence>
<dbReference type="InterPro" id="IPR050131">
    <property type="entry name" value="Peptidase_S8_subtilisin-like"/>
</dbReference>
<feature type="domain" description="P/Homo B" evidence="9">
    <location>
        <begin position="753"/>
        <end position="866"/>
    </location>
</feature>
<keyword evidence="2 5" id="KW-0645">Protease</keyword>
<keyword evidence="3 5" id="KW-0378">Hydrolase</keyword>
<dbReference type="Gene3D" id="3.30.70.80">
    <property type="entry name" value="Peptidase S8 propeptide/proteinase inhibitor I9"/>
    <property type="match status" value="1"/>
</dbReference>
<evidence type="ECO:0000256" key="4">
    <source>
        <dbReference type="ARBA" id="ARBA00022825"/>
    </source>
</evidence>
<dbReference type="SUPFAM" id="SSF54897">
    <property type="entry name" value="Protease propeptides/inhibitors"/>
    <property type="match status" value="1"/>
</dbReference>
<sequence>MLAGAAAVLAVVLAAAMAAPASGAPSQADEGVIRHAGGATAVADSYIVVFRDSVVAARAVADRAGAVAGRVGGQVARTYQHALRGFEFTGTAEQARQLAADPSVAYVEQNHRARKSDTQSPTPSWGLDRIDQRPLALDNSYTYPTTASGVRVYVVDTGIRFSHSTFGGRAVSGFDAIDGGTADDCDGHGTHVAGTAGGREYGVAKAVTLVAVRVLDCEGSGTYGQVIAGIDWVTGDHDPGELAVANMSLGGPAADTVNTAVQNAIADGVSFAVAAGNENSDACDSSPASAPNAITVGATGGFQGGSGRSDARASFSNYGTCLDIFAPGVAITSSTMDSNTSSDAWDGTSMASPHVAGAAALVLAQNPTFTPRQVRDHLVGTGTTGVVTSPGTGSPNVLLYVESAAPPEHDFSVSVSPAAGSTQPGGSLTTTVNTAVTAGDPQSVALTASGLPAGATASFTPASITSGGSSTLTISVGASTPSGSYPVTVTGTGTAATRTATYSLTVEGAPGCSGSNDTDATIPDSSSVESSITISGCAATPSANSAVEVHIVHTYRGDLVVSLVAPDGSAYVLHNRTGGEADNLDQTFGVDLSGEAPNGTWRLRVQDAAAQDVGYLNSWRLDLGGGGGGGPQVCSASNGSDVTIPDGSTVESTISISGCAGNASASSTVAVRIVHTYRGDLVVTLVAPDGSAYVLHNRTGGDADNLDEVYSVNLAGEAANGVWRLRVQDAALLDTGHLDTWSLDLGGGGGGPTVCSGSNGTDVTISDLSTVQSAISLSGCSGNASTASEVEVHIVHTWIGDLVVSLVAPDGSAYVLHNKTGGEADNIDQTYTVDLSGEGRNGTWRLRVQDTIIGDSGYLNGWSLTL</sequence>
<evidence type="ECO:0000256" key="3">
    <source>
        <dbReference type="ARBA" id="ARBA00022801"/>
    </source>
</evidence>
<dbReference type="InterPro" id="IPR036852">
    <property type="entry name" value="Peptidase_S8/S53_dom_sf"/>
</dbReference>
<organism evidence="10 11">
    <name type="scientific">Plantactinospora endophytica</name>
    <dbReference type="NCBI Taxonomy" id="673535"/>
    <lineage>
        <taxon>Bacteria</taxon>
        <taxon>Bacillati</taxon>
        <taxon>Actinomycetota</taxon>
        <taxon>Actinomycetes</taxon>
        <taxon>Micromonosporales</taxon>
        <taxon>Micromonosporaceae</taxon>
        <taxon>Plantactinospora</taxon>
    </lineage>
</organism>
<dbReference type="Pfam" id="PF05922">
    <property type="entry name" value="Inhibitor_I9"/>
    <property type="match status" value="1"/>
</dbReference>
<dbReference type="InterPro" id="IPR000209">
    <property type="entry name" value="Peptidase_S8/S53_dom"/>
</dbReference>
<dbReference type="Gene3D" id="3.40.50.200">
    <property type="entry name" value="Peptidase S8/S53 domain"/>
    <property type="match status" value="1"/>
</dbReference>
<feature type="chain" id="PRO_5047243299" description="P/Homo B domain-containing protein" evidence="8">
    <location>
        <begin position="24"/>
        <end position="866"/>
    </location>
</feature>
<dbReference type="InterPro" id="IPR034193">
    <property type="entry name" value="PCSK9_ProteinaseK-like"/>
</dbReference>
<dbReference type="Gene3D" id="2.60.120.260">
    <property type="entry name" value="Galactose-binding domain-like"/>
    <property type="match status" value="3"/>
</dbReference>
<dbReference type="InterPro" id="IPR008979">
    <property type="entry name" value="Galactose-bd-like_sf"/>
</dbReference>
<comment type="similarity">
    <text evidence="1 5 6">Belongs to the peptidase S8 family.</text>
</comment>
<dbReference type="InterPro" id="IPR023828">
    <property type="entry name" value="Peptidase_S8_Ser-AS"/>
</dbReference>
<dbReference type="PROSITE" id="PS51829">
    <property type="entry name" value="P_HOMO_B"/>
    <property type="match status" value="3"/>
</dbReference>
<dbReference type="SUPFAM" id="SSF49785">
    <property type="entry name" value="Galactose-binding domain-like"/>
    <property type="match status" value="3"/>
</dbReference>
<name>A0ABQ4E219_9ACTN</name>
<gene>
    <name evidence="10" type="ORF">Pen02_36690</name>
</gene>
<protein>
    <recommendedName>
        <fullName evidence="9">P/Homo B domain-containing protein</fullName>
    </recommendedName>
</protein>
<dbReference type="Pfam" id="PF01483">
    <property type="entry name" value="P_proprotein"/>
    <property type="match status" value="3"/>
</dbReference>
<keyword evidence="11" id="KW-1185">Reference proteome</keyword>
<dbReference type="EMBL" id="BONW01000016">
    <property type="protein sequence ID" value="GIG88733.1"/>
    <property type="molecule type" value="Genomic_DNA"/>
</dbReference>
<dbReference type="Proteomes" id="UP000646749">
    <property type="component" value="Unassembled WGS sequence"/>
</dbReference>
<dbReference type="InterPro" id="IPR023827">
    <property type="entry name" value="Peptidase_S8_Asp-AS"/>
</dbReference>
<feature type="region of interest" description="Disordered" evidence="7">
    <location>
        <begin position="109"/>
        <end position="129"/>
    </location>
</feature>
<dbReference type="InterPro" id="IPR002884">
    <property type="entry name" value="P_dom"/>
</dbReference>
<feature type="domain" description="P/Homo B" evidence="9">
    <location>
        <begin position="632"/>
        <end position="752"/>
    </location>
</feature>
<dbReference type="InterPro" id="IPR015500">
    <property type="entry name" value="Peptidase_S8_subtilisin-rel"/>
</dbReference>
<feature type="active site" description="Charge relay system" evidence="5">
    <location>
        <position position="349"/>
    </location>
</feature>
<evidence type="ECO:0000256" key="2">
    <source>
        <dbReference type="ARBA" id="ARBA00022670"/>
    </source>
</evidence>
<feature type="active site" description="Charge relay system" evidence="5">
    <location>
        <position position="156"/>
    </location>
</feature>
<evidence type="ECO:0000313" key="11">
    <source>
        <dbReference type="Proteomes" id="UP000646749"/>
    </source>
</evidence>
<dbReference type="InterPro" id="IPR022398">
    <property type="entry name" value="Peptidase_S8_His-AS"/>
</dbReference>
<dbReference type="PANTHER" id="PTHR43806:SF11">
    <property type="entry name" value="CEREVISIN-RELATED"/>
    <property type="match status" value="1"/>
</dbReference>
<evidence type="ECO:0000256" key="5">
    <source>
        <dbReference type="PROSITE-ProRule" id="PRU01240"/>
    </source>
</evidence>
<feature type="signal peptide" evidence="8">
    <location>
        <begin position="1"/>
        <end position="23"/>
    </location>
</feature>
<evidence type="ECO:0000256" key="6">
    <source>
        <dbReference type="RuleBase" id="RU003355"/>
    </source>
</evidence>
<dbReference type="InterPro" id="IPR037045">
    <property type="entry name" value="S8pro/Inhibitor_I9_sf"/>
</dbReference>
<proteinExistence type="inferred from homology"/>
<dbReference type="PROSITE" id="PS51892">
    <property type="entry name" value="SUBTILASE"/>
    <property type="match status" value="1"/>
</dbReference>
<dbReference type="Pfam" id="PF00082">
    <property type="entry name" value="Peptidase_S8"/>
    <property type="match status" value="1"/>
</dbReference>
<feature type="active site" description="Charge relay system" evidence="5">
    <location>
        <position position="188"/>
    </location>
</feature>
<dbReference type="PROSITE" id="PS00136">
    <property type="entry name" value="SUBTILASE_ASP"/>
    <property type="match status" value="1"/>
</dbReference>
<dbReference type="SUPFAM" id="SSF52743">
    <property type="entry name" value="Subtilisin-like"/>
    <property type="match status" value="1"/>
</dbReference>
<dbReference type="PROSITE" id="PS00138">
    <property type="entry name" value="SUBTILASE_SER"/>
    <property type="match status" value="1"/>
</dbReference>
<keyword evidence="4 5" id="KW-0720">Serine protease</keyword>
<comment type="caution">
    <text evidence="10">The sequence shown here is derived from an EMBL/GenBank/DDBJ whole genome shotgun (WGS) entry which is preliminary data.</text>
</comment>
<dbReference type="PANTHER" id="PTHR43806">
    <property type="entry name" value="PEPTIDASE S8"/>
    <property type="match status" value="1"/>
</dbReference>
<evidence type="ECO:0000256" key="8">
    <source>
        <dbReference type="SAM" id="SignalP"/>
    </source>
</evidence>